<feature type="domain" description="Ketosynthase family 3 (KS3)" evidence="5">
    <location>
        <begin position="26"/>
        <end position="396"/>
    </location>
</feature>
<dbReference type="InterPro" id="IPR000794">
    <property type="entry name" value="Beta-ketoacyl_synthase"/>
</dbReference>
<dbReference type="Pfam" id="PF00109">
    <property type="entry name" value="ketoacyl-synt"/>
    <property type="match status" value="1"/>
</dbReference>
<dbReference type="Proteomes" id="UP000621898">
    <property type="component" value="Unassembled WGS sequence"/>
</dbReference>
<dbReference type="Pfam" id="PF02801">
    <property type="entry name" value="Ketoacyl-synt_C"/>
    <property type="match status" value="1"/>
</dbReference>
<evidence type="ECO:0000256" key="2">
    <source>
        <dbReference type="ARBA" id="ARBA00008467"/>
    </source>
</evidence>
<organism evidence="6 7">
    <name type="scientific">Rhodanobacter panaciterrae</name>
    <dbReference type="NCBI Taxonomy" id="490572"/>
    <lineage>
        <taxon>Bacteria</taxon>
        <taxon>Pseudomonadati</taxon>
        <taxon>Pseudomonadota</taxon>
        <taxon>Gammaproteobacteria</taxon>
        <taxon>Lysobacterales</taxon>
        <taxon>Rhodanobacteraceae</taxon>
        <taxon>Rhodanobacter</taxon>
    </lineage>
</organism>
<proteinExistence type="inferred from homology"/>
<comment type="pathway">
    <text evidence="1">Lipid metabolism; fatty acid biosynthesis.</text>
</comment>
<comment type="similarity">
    <text evidence="2 4">Belongs to the thiolase-like superfamily. Beta-ketoacyl-ACP synthases family.</text>
</comment>
<dbReference type="PROSITE" id="PS52004">
    <property type="entry name" value="KS3_2"/>
    <property type="match status" value="1"/>
</dbReference>
<accession>A0ABQ3A4P4</accession>
<dbReference type="PROSITE" id="PS00606">
    <property type="entry name" value="KS3_1"/>
    <property type="match status" value="1"/>
</dbReference>
<gene>
    <name evidence="6" type="primary">fabF</name>
    <name evidence="6" type="ORF">GCM10008098_27040</name>
</gene>
<evidence type="ECO:0000256" key="3">
    <source>
        <dbReference type="ARBA" id="ARBA00022679"/>
    </source>
</evidence>
<dbReference type="InterPro" id="IPR020841">
    <property type="entry name" value="PKS_Beta-ketoAc_synthase_dom"/>
</dbReference>
<dbReference type="InterPro" id="IPR018201">
    <property type="entry name" value="Ketoacyl_synth_AS"/>
</dbReference>
<keyword evidence="7" id="KW-1185">Reference proteome</keyword>
<dbReference type="InterPro" id="IPR014031">
    <property type="entry name" value="Ketoacyl_synth_C"/>
</dbReference>
<dbReference type="NCBIfam" id="NF006618">
    <property type="entry name" value="PRK09185.1"/>
    <property type="match status" value="1"/>
</dbReference>
<dbReference type="InterPro" id="IPR014030">
    <property type="entry name" value="Ketoacyl_synth_N"/>
</dbReference>
<protein>
    <submittedName>
        <fullName evidence="6">Beta-ketoacyl-[acyl-carrier-protein] synthase II</fullName>
    </submittedName>
</protein>
<keyword evidence="3 4" id="KW-0808">Transferase</keyword>
<dbReference type="SUPFAM" id="SSF53901">
    <property type="entry name" value="Thiolase-like"/>
    <property type="match status" value="2"/>
</dbReference>
<dbReference type="InterPro" id="IPR016039">
    <property type="entry name" value="Thiolase-like"/>
</dbReference>
<dbReference type="SMART" id="SM00825">
    <property type="entry name" value="PKS_KS"/>
    <property type="match status" value="1"/>
</dbReference>
<dbReference type="PANTHER" id="PTHR11712">
    <property type="entry name" value="POLYKETIDE SYNTHASE-RELATED"/>
    <property type="match status" value="1"/>
</dbReference>
<dbReference type="Gene3D" id="3.40.47.10">
    <property type="match status" value="1"/>
</dbReference>
<reference evidence="7" key="1">
    <citation type="journal article" date="2019" name="Int. J. Syst. Evol. Microbiol.">
        <title>The Global Catalogue of Microorganisms (GCM) 10K type strain sequencing project: providing services to taxonomists for standard genome sequencing and annotation.</title>
        <authorList>
            <consortium name="The Broad Institute Genomics Platform"/>
            <consortium name="The Broad Institute Genome Sequencing Center for Infectious Disease"/>
            <person name="Wu L."/>
            <person name="Ma J."/>
        </authorList>
    </citation>
    <scope>NUCLEOTIDE SEQUENCE [LARGE SCALE GENOMIC DNA]</scope>
    <source>
        <strain evidence="7">KCTC 22232</strain>
    </source>
</reference>
<evidence type="ECO:0000256" key="1">
    <source>
        <dbReference type="ARBA" id="ARBA00005194"/>
    </source>
</evidence>
<evidence type="ECO:0000313" key="7">
    <source>
        <dbReference type="Proteomes" id="UP000621898"/>
    </source>
</evidence>
<dbReference type="CDD" id="cd00834">
    <property type="entry name" value="KAS_I_II"/>
    <property type="match status" value="1"/>
</dbReference>
<comment type="caution">
    <text evidence="6">The sequence shown here is derived from an EMBL/GenBank/DDBJ whole genome shotgun (WGS) entry which is preliminary data.</text>
</comment>
<evidence type="ECO:0000259" key="5">
    <source>
        <dbReference type="PROSITE" id="PS52004"/>
    </source>
</evidence>
<dbReference type="PANTHER" id="PTHR11712:SF320">
    <property type="entry name" value="BETA-KETOACYL SYNTHASE"/>
    <property type="match status" value="1"/>
</dbReference>
<dbReference type="EMBL" id="BMXT01000003">
    <property type="protein sequence ID" value="GGY32198.1"/>
    <property type="molecule type" value="Genomic_DNA"/>
</dbReference>
<evidence type="ECO:0000256" key="4">
    <source>
        <dbReference type="RuleBase" id="RU003694"/>
    </source>
</evidence>
<evidence type="ECO:0000313" key="6">
    <source>
        <dbReference type="EMBL" id="GGY32198.1"/>
    </source>
</evidence>
<name>A0ABQ3A4P4_9GAMM</name>
<sequence>MLDLMTPLAITAYTATSAIGHGRTAHLDALQAARSGLRPNDFSSAPLACWIGRVDGVEEGALPATLATWECRNNRLAWLGLNQDSFLDRVQAARERYGAGRIALLLGTSTASIGATEEAYRRLDPDGGFADDMLRPAIHAPHSLAAFVAAALQLEGPCLTISTACSSSAKVFANAERMIRLGLIDAAVVGGVDTLCDSVLFGFNALELVSLAPCRPFDAARDGISIGEAAGFALLERIDSAPDAPQLLGYGEASDAHHMSTPHPDGLGAELALRDALTRAGLDVSQVDYINLHGTASQKNDEVEAALVGRAFPARTRASSTKGFTGHTLGAAGIVEATIALLAIEHGLVPGNLGGEAPDPLCGASFAWRNEQQRVDVALSNSFGFGGNNACLAFARAGFAA</sequence>